<dbReference type="Pfam" id="PF12833">
    <property type="entry name" value="HTH_18"/>
    <property type="match status" value="1"/>
</dbReference>
<evidence type="ECO:0000256" key="3">
    <source>
        <dbReference type="ARBA" id="ARBA00023163"/>
    </source>
</evidence>
<proteinExistence type="predicted"/>
<evidence type="ECO:0000256" key="2">
    <source>
        <dbReference type="ARBA" id="ARBA00023125"/>
    </source>
</evidence>
<dbReference type="PRINTS" id="PR00032">
    <property type="entry name" value="HTHARAC"/>
</dbReference>
<keyword evidence="2" id="KW-0238">DNA-binding</keyword>
<gene>
    <name evidence="5" type="ORF">DXD79_18740</name>
</gene>
<protein>
    <submittedName>
        <fullName evidence="5">Helix-turn-helix domain-containing protein</fullName>
    </submittedName>
</protein>
<comment type="caution">
    <text evidence="5">The sequence shown here is derived from an EMBL/GenBank/DDBJ whole genome shotgun (WGS) entry which is preliminary data.</text>
</comment>
<dbReference type="InterPro" id="IPR050959">
    <property type="entry name" value="MarA-like"/>
</dbReference>
<dbReference type="PANTHER" id="PTHR47504:SF5">
    <property type="entry name" value="RIGHT ORIGIN-BINDING PROTEIN"/>
    <property type="match status" value="1"/>
</dbReference>
<name>A0A374P5K4_9FIRM</name>
<accession>A0A374P5K4</accession>
<dbReference type="InterPro" id="IPR011256">
    <property type="entry name" value="Reg_factor_effector_dom_sf"/>
</dbReference>
<dbReference type="GO" id="GO:0043565">
    <property type="term" value="F:sequence-specific DNA binding"/>
    <property type="evidence" value="ECO:0007669"/>
    <property type="project" value="InterPro"/>
</dbReference>
<dbReference type="InterPro" id="IPR009057">
    <property type="entry name" value="Homeodomain-like_sf"/>
</dbReference>
<keyword evidence="3" id="KW-0804">Transcription</keyword>
<dbReference type="PANTHER" id="PTHR47504">
    <property type="entry name" value="RIGHT ORIGIN-BINDING PROTEIN"/>
    <property type="match status" value="1"/>
</dbReference>
<keyword evidence="1" id="KW-0805">Transcription regulation</keyword>
<reference evidence="5 6" key="1">
    <citation type="submission" date="2018-08" db="EMBL/GenBank/DDBJ databases">
        <title>A genome reference for cultivated species of the human gut microbiota.</title>
        <authorList>
            <person name="Zou Y."/>
            <person name="Xue W."/>
            <person name="Luo G."/>
        </authorList>
    </citation>
    <scope>NUCLEOTIDE SEQUENCE [LARGE SCALE GENOMIC DNA]</scope>
    <source>
        <strain evidence="5 6">TM09-12</strain>
    </source>
</reference>
<dbReference type="Proteomes" id="UP000263014">
    <property type="component" value="Unassembled WGS sequence"/>
</dbReference>
<dbReference type="InterPro" id="IPR018060">
    <property type="entry name" value="HTH_AraC"/>
</dbReference>
<dbReference type="InterPro" id="IPR020449">
    <property type="entry name" value="Tscrpt_reg_AraC-type_HTH"/>
</dbReference>
<sequence length="332" mass="38099">MKRKRPVNLIIYGVTEVIMNSSKTFNDVILYLEKIIPDGCEIDYHEISRIAMSPAALFQRIFNFISGISISDYVRKRRLTLAGYDLKNTDISVLDAAVKYGFQSHSSFSRAFKEHHGITPSQARMKNARLNDYLPINFSDMRFVGGKRIMAEMKRIMYKETPERLMVGLPRETSFSDAGFVWQEFFQGDTIEKLDRLADVKCCDDIDENDGIGFMYDFSDRMNFKIVIGDFVRMQTEIPEGLFVKHIPKGRAAYVQIEGSNVAEILDSAYLLITEAIEKTGGTIDFDNFYWCEIYTHERYSEPFARGEKVVIDYIMPVKADAEAAGECLEEK</sequence>
<dbReference type="EMBL" id="QSON01000009">
    <property type="protein sequence ID" value="RGJ01438.1"/>
    <property type="molecule type" value="Genomic_DNA"/>
</dbReference>
<organism evidence="5 6">
    <name type="scientific">Hungatella hathewayi</name>
    <dbReference type="NCBI Taxonomy" id="154046"/>
    <lineage>
        <taxon>Bacteria</taxon>
        <taxon>Bacillati</taxon>
        <taxon>Bacillota</taxon>
        <taxon>Clostridia</taxon>
        <taxon>Lachnospirales</taxon>
        <taxon>Lachnospiraceae</taxon>
        <taxon>Hungatella</taxon>
    </lineage>
</organism>
<evidence type="ECO:0000259" key="4">
    <source>
        <dbReference type="PROSITE" id="PS01124"/>
    </source>
</evidence>
<dbReference type="SUPFAM" id="SSF55136">
    <property type="entry name" value="Probable bacterial effector-binding domain"/>
    <property type="match status" value="1"/>
</dbReference>
<dbReference type="Gene3D" id="3.20.80.10">
    <property type="entry name" value="Regulatory factor, effector binding domain"/>
    <property type="match status" value="1"/>
</dbReference>
<evidence type="ECO:0000313" key="5">
    <source>
        <dbReference type="EMBL" id="RGJ01438.1"/>
    </source>
</evidence>
<evidence type="ECO:0000256" key="1">
    <source>
        <dbReference type="ARBA" id="ARBA00023015"/>
    </source>
</evidence>
<feature type="domain" description="HTH araC/xylS-type" evidence="4">
    <location>
        <begin position="26"/>
        <end position="126"/>
    </location>
</feature>
<dbReference type="AlphaFoldDB" id="A0A374P5K4"/>
<dbReference type="SMART" id="SM00342">
    <property type="entry name" value="HTH_ARAC"/>
    <property type="match status" value="1"/>
</dbReference>
<dbReference type="Gene3D" id="1.10.10.60">
    <property type="entry name" value="Homeodomain-like"/>
    <property type="match status" value="1"/>
</dbReference>
<dbReference type="PROSITE" id="PS01124">
    <property type="entry name" value="HTH_ARAC_FAMILY_2"/>
    <property type="match status" value="1"/>
</dbReference>
<dbReference type="GO" id="GO:0003700">
    <property type="term" value="F:DNA-binding transcription factor activity"/>
    <property type="evidence" value="ECO:0007669"/>
    <property type="project" value="InterPro"/>
</dbReference>
<evidence type="ECO:0000313" key="6">
    <source>
        <dbReference type="Proteomes" id="UP000263014"/>
    </source>
</evidence>
<dbReference type="SUPFAM" id="SSF46689">
    <property type="entry name" value="Homeodomain-like"/>
    <property type="match status" value="1"/>
</dbReference>